<feature type="domain" description="D-isomer specific 2-hydroxyacid dehydrogenase NAD-binding" evidence="4">
    <location>
        <begin position="108"/>
        <end position="252"/>
    </location>
</feature>
<dbReference type="InterPro" id="IPR029752">
    <property type="entry name" value="D-isomer_DH_CS1"/>
</dbReference>
<dbReference type="PANTHER" id="PTHR42789">
    <property type="entry name" value="D-ISOMER SPECIFIC 2-HYDROXYACID DEHYDROGENASE FAMILY PROTEIN (AFU_ORTHOLOGUE AFUA_6G10090)"/>
    <property type="match status" value="1"/>
</dbReference>
<comment type="similarity">
    <text evidence="1">Belongs to the D-isomer specific 2-hydroxyacid dehydrogenase family.</text>
</comment>
<proteinExistence type="inferred from homology"/>
<organism evidence="5">
    <name type="scientific">marine sediment metagenome</name>
    <dbReference type="NCBI Taxonomy" id="412755"/>
    <lineage>
        <taxon>unclassified sequences</taxon>
        <taxon>metagenomes</taxon>
        <taxon>ecological metagenomes</taxon>
    </lineage>
</organism>
<reference evidence="5" key="1">
    <citation type="journal article" date="2014" name="Front. Microbiol.">
        <title>High frequency of phylogenetically diverse reductive dehalogenase-homologous genes in deep subseafloor sedimentary metagenomes.</title>
        <authorList>
            <person name="Kawai M."/>
            <person name="Futagami T."/>
            <person name="Toyoda A."/>
            <person name="Takaki Y."/>
            <person name="Nishi S."/>
            <person name="Hori S."/>
            <person name="Arai W."/>
            <person name="Tsubouchi T."/>
            <person name="Morono Y."/>
            <person name="Uchiyama I."/>
            <person name="Ito T."/>
            <person name="Fujiyama A."/>
            <person name="Inagaki F."/>
            <person name="Takami H."/>
        </authorList>
    </citation>
    <scope>NUCLEOTIDE SEQUENCE</scope>
    <source>
        <strain evidence="5">Expedition CK06-06</strain>
    </source>
</reference>
<feature type="non-terminal residue" evidence="5">
    <location>
        <position position="252"/>
    </location>
</feature>
<evidence type="ECO:0000259" key="4">
    <source>
        <dbReference type="Pfam" id="PF02826"/>
    </source>
</evidence>
<dbReference type="GO" id="GO:0051287">
    <property type="term" value="F:NAD binding"/>
    <property type="evidence" value="ECO:0007669"/>
    <property type="project" value="InterPro"/>
</dbReference>
<evidence type="ECO:0000256" key="2">
    <source>
        <dbReference type="ARBA" id="ARBA00023002"/>
    </source>
</evidence>
<name>X0WVL9_9ZZZZ</name>
<dbReference type="SUPFAM" id="SSF52283">
    <property type="entry name" value="Formate/glycerate dehydrogenase catalytic domain-like"/>
    <property type="match status" value="1"/>
</dbReference>
<dbReference type="GO" id="GO:0016616">
    <property type="term" value="F:oxidoreductase activity, acting on the CH-OH group of donors, NAD or NADP as acceptor"/>
    <property type="evidence" value="ECO:0007669"/>
    <property type="project" value="InterPro"/>
</dbReference>
<sequence length="252" mass="27504">LYTYPTRQQGMDMVRGVATIKILRDQYPPPTPITEDELLKEIADADAVVNVRSIPMNRKIIEAAKNLKIIARHGLGYETVDVEAASERNIVVTRATAQGPYPVAEFTIGLLLALAKKYIPAHVSIKSGKWESLKFKGSEARAKTLGIIGLGAIGSTVARMATLGLQMNVIAYDPYVSEEKAREVGAKLVELPNLLRESDYISVHAAVTKESKGLLGKKEFDLMKKGVFVINCARGEMLDEKAFCEALSSGKV</sequence>
<dbReference type="InterPro" id="IPR006140">
    <property type="entry name" value="D-isomer_DH_NAD-bd"/>
</dbReference>
<evidence type="ECO:0000313" key="5">
    <source>
        <dbReference type="EMBL" id="GAG34725.1"/>
    </source>
</evidence>
<dbReference type="SUPFAM" id="SSF51735">
    <property type="entry name" value="NAD(P)-binding Rossmann-fold domains"/>
    <property type="match status" value="1"/>
</dbReference>
<dbReference type="PANTHER" id="PTHR42789:SF1">
    <property type="entry name" value="D-ISOMER SPECIFIC 2-HYDROXYACID DEHYDROGENASE FAMILY PROTEIN (AFU_ORTHOLOGUE AFUA_6G10090)"/>
    <property type="match status" value="1"/>
</dbReference>
<dbReference type="Pfam" id="PF02826">
    <property type="entry name" value="2-Hacid_dh_C"/>
    <property type="match status" value="1"/>
</dbReference>
<evidence type="ECO:0000256" key="1">
    <source>
        <dbReference type="ARBA" id="ARBA00005854"/>
    </source>
</evidence>
<gene>
    <name evidence="5" type="ORF">S01H1_63330</name>
</gene>
<dbReference type="EMBL" id="BARS01041667">
    <property type="protein sequence ID" value="GAG34725.1"/>
    <property type="molecule type" value="Genomic_DNA"/>
</dbReference>
<accession>X0WVL9</accession>
<comment type="caution">
    <text evidence="5">The sequence shown here is derived from an EMBL/GenBank/DDBJ whole genome shotgun (WGS) entry which is preliminary data.</text>
</comment>
<keyword evidence="3" id="KW-0520">NAD</keyword>
<dbReference type="InterPro" id="IPR050857">
    <property type="entry name" value="D-2-hydroxyacid_DH"/>
</dbReference>
<protein>
    <recommendedName>
        <fullName evidence="4">D-isomer specific 2-hydroxyacid dehydrogenase NAD-binding domain-containing protein</fullName>
    </recommendedName>
</protein>
<evidence type="ECO:0000256" key="3">
    <source>
        <dbReference type="ARBA" id="ARBA00023027"/>
    </source>
</evidence>
<dbReference type="InterPro" id="IPR036291">
    <property type="entry name" value="NAD(P)-bd_dom_sf"/>
</dbReference>
<dbReference type="PROSITE" id="PS00065">
    <property type="entry name" value="D_2_HYDROXYACID_DH_1"/>
    <property type="match status" value="1"/>
</dbReference>
<feature type="non-terminal residue" evidence="5">
    <location>
        <position position="1"/>
    </location>
</feature>
<dbReference type="AlphaFoldDB" id="X0WVL9"/>
<dbReference type="Gene3D" id="3.40.50.720">
    <property type="entry name" value="NAD(P)-binding Rossmann-like Domain"/>
    <property type="match status" value="2"/>
</dbReference>
<keyword evidence="2" id="KW-0560">Oxidoreductase</keyword>